<dbReference type="PANTHER" id="PTHR22911:SF6">
    <property type="entry name" value="SOLUTE CARRIER FAMILY 35 MEMBER G1"/>
    <property type="match status" value="1"/>
</dbReference>
<evidence type="ECO:0000313" key="8">
    <source>
        <dbReference type="EMBL" id="OUP53977.1"/>
    </source>
</evidence>
<evidence type="ECO:0000256" key="2">
    <source>
        <dbReference type="ARBA" id="ARBA00007362"/>
    </source>
</evidence>
<dbReference type="AlphaFoldDB" id="A0A1Y4LB73"/>
<dbReference type="GO" id="GO:0016020">
    <property type="term" value="C:membrane"/>
    <property type="evidence" value="ECO:0007669"/>
    <property type="project" value="UniProtKB-SubCell"/>
</dbReference>
<dbReference type="RefSeq" id="WP_087370190.1">
    <property type="nucleotide sequence ID" value="NZ_NFKK01000002.1"/>
</dbReference>
<feature type="transmembrane region" description="Helical" evidence="6">
    <location>
        <begin position="261"/>
        <end position="280"/>
    </location>
</feature>
<dbReference type="Gene3D" id="1.10.3730.20">
    <property type="match status" value="1"/>
</dbReference>
<accession>A0A1Y4LB73</accession>
<evidence type="ECO:0000256" key="6">
    <source>
        <dbReference type="SAM" id="Phobius"/>
    </source>
</evidence>
<dbReference type="Pfam" id="PF00892">
    <property type="entry name" value="EamA"/>
    <property type="match status" value="2"/>
</dbReference>
<feature type="domain" description="EamA" evidence="7">
    <location>
        <begin position="6"/>
        <end position="137"/>
    </location>
</feature>
<evidence type="ECO:0000256" key="4">
    <source>
        <dbReference type="ARBA" id="ARBA00022989"/>
    </source>
</evidence>
<dbReference type="InterPro" id="IPR000620">
    <property type="entry name" value="EamA_dom"/>
</dbReference>
<feature type="transmembrane region" description="Helical" evidence="6">
    <location>
        <begin position="66"/>
        <end position="86"/>
    </location>
</feature>
<protein>
    <submittedName>
        <fullName evidence="8">EamA family transporter</fullName>
    </submittedName>
</protein>
<dbReference type="Proteomes" id="UP000195897">
    <property type="component" value="Unassembled WGS sequence"/>
</dbReference>
<proteinExistence type="inferred from homology"/>
<dbReference type="PANTHER" id="PTHR22911">
    <property type="entry name" value="ACYL-MALONYL CONDENSING ENZYME-RELATED"/>
    <property type="match status" value="1"/>
</dbReference>
<evidence type="ECO:0000256" key="5">
    <source>
        <dbReference type="ARBA" id="ARBA00023136"/>
    </source>
</evidence>
<keyword evidence="3 6" id="KW-0812">Transmembrane</keyword>
<dbReference type="SUPFAM" id="SSF103481">
    <property type="entry name" value="Multidrug resistance efflux transporter EmrE"/>
    <property type="match status" value="2"/>
</dbReference>
<organism evidence="8 9">
    <name type="scientific">Butyricicoccus pullicaecorum</name>
    <dbReference type="NCBI Taxonomy" id="501571"/>
    <lineage>
        <taxon>Bacteria</taxon>
        <taxon>Bacillati</taxon>
        <taxon>Bacillota</taxon>
        <taxon>Clostridia</taxon>
        <taxon>Eubacteriales</taxon>
        <taxon>Butyricicoccaceae</taxon>
        <taxon>Butyricicoccus</taxon>
    </lineage>
</organism>
<keyword evidence="5 6" id="KW-0472">Membrane</keyword>
<feature type="transmembrane region" description="Helical" evidence="6">
    <location>
        <begin position="98"/>
        <end position="114"/>
    </location>
</feature>
<feature type="domain" description="EamA" evidence="7">
    <location>
        <begin position="149"/>
        <end position="273"/>
    </location>
</feature>
<comment type="subcellular location">
    <subcellularLocation>
        <location evidence="1">Membrane</location>
        <topology evidence="1">Multi-pass membrane protein</topology>
    </subcellularLocation>
</comment>
<dbReference type="EMBL" id="NFKK01000002">
    <property type="protein sequence ID" value="OUP53977.1"/>
    <property type="molecule type" value="Genomic_DNA"/>
</dbReference>
<feature type="transmembrane region" description="Helical" evidence="6">
    <location>
        <begin position="238"/>
        <end position="255"/>
    </location>
</feature>
<sequence length="288" mass="31163">MNSKTKGILFILCSAFCFALMNAFVRLAGDLPQVQKSFFRNAVAFVFALIILMRQGGGFRWKKGNLPLLIVRASFGTIGILCNYYAIDHLLLSDASMLNKLSPFAAIIFSLIFLHEKVKPVQAAAIIVAFGGALCIIKPSFDLTEFFPALVGFVGGVCAGAAYTAVRALSQREERGAYIVFFFSGFSCLSVVPWLLMHGEPMTLAQTLSLLGAGFAAAGGQFSITAAYSNAPASEISVFDYSQVVFAAILGFFLFGQIPDWLSVLGYCIICGVSIGMFCYNRRAIKSY</sequence>
<comment type="similarity">
    <text evidence="2">Belongs to the EamA transporter family.</text>
</comment>
<dbReference type="InterPro" id="IPR037185">
    <property type="entry name" value="EmrE-like"/>
</dbReference>
<comment type="caution">
    <text evidence="8">The sequence shown here is derived from an EMBL/GenBank/DDBJ whole genome shotgun (WGS) entry which is preliminary data.</text>
</comment>
<feature type="transmembrane region" description="Helical" evidence="6">
    <location>
        <begin position="147"/>
        <end position="166"/>
    </location>
</feature>
<feature type="transmembrane region" description="Helical" evidence="6">
    <location>
        <begin position="208"/>
        <end position="231"/>
    </location>
</feature>
<evidence type="ECO:0000313" key="9">
    <source>
        <dbReference type="Proteomes" id="UP000195897"/>
    </source>
</evidence>
<evidence type="ECO:0000256" key="3">
    <source>
        <dbReference type="ARBA" id="ARBA00022692"/>
    </source>
</evidence>
<gene>
    <name evidence="8" type="ORF">B5F17_01845</name>
</gene>
<feature type="transmembrane region" description="Helical" evidence="6">
    <location>
        <begin position="178"/>
        <end position="196"/>
    </location>
</feature>
<evidence type="ECO:0000256" key="1">
    <source>
        <dbReference type="ARBA" id="ARBA00004141"/>
    </source>
</evidence>
<name>A0A1Y4LB73_9FIRM</name>
<keyword evidence="4 6" id="KW-1133">Transmembrane helix</keyword>
<evidence type="ECO:0000259" key="7">
    <source>
        <dbReference type="Pfam" id="PF00892"/>
    </source>
</evidence>
<reference evidence="9" key="1">
    <citation type="submission" date="2017-04" db="EMBL/GenBank/DDBJ databases">
        <title>Function of individual gut microbiota members based on whole genome sequencing of pure cultures obtained from chicken caecum.</title>
        <authorList>
            <person name="Medvecky M."/>
            <person name="Cejkova D."/>
            <person name="Polansky O."/>
            <person name="Karasova D."/>
            <person name="Kubasova T."/>
            <person name="Cizek A."/>
            <person name="Rychlik I."/>
        </authorList>
    </citation>
    <scope>NUCLEOTIDE SEQUENCE [LARGE SCALE GENOMIC DNA]</scope>
    <source>
        <strain evidence="9">An180</strain>
    </source>
</reference>
<feature type="transmembrane region" description="Helical" evidence="6">
    <location>
        <begin position="121"/>
        <end position="141"/>
    </location>
</feature>
<feature type="transmembrane region" description="Helical" evidence="6">
    <location>
        <begin position="38"/>
        <end position="54"/>
    </location>
</feature>